<evidence type="ECO:0000313" key="1">
    <source>
        <dbReference type="EMBL" id="TCK19945.1"/>
    </source>
</evidence>
<dbReference type="AlphaFoldDB" id="A0A4R1HHP1"/>
<organism evidence="1 2">
    <name type="scientific">Pseudonocardia endophytica</name>
    <dbReference type="NCBI Taxonomy" id="401976"/>
    <lineage>
        <taxon>Bacteria</taxon>
        <taxon>Bacillati</taxon>
        <taxon>Actinomycetota</taxon>
        <taxon>Actinomycetes</taxon>
        <taxon>Pseudonocardiales</taxon>
        <taxon>Pseudonocardiaceae</taxon>
        <taxon>Pseudonocardia</taxon>
    </lineage>
</organism>
<accession>A0A4R1HHP1</accession>
<keyword evidence="2" id="KW-1185">Reference proteome</keyword>
<reference evidence="1 2" key="1">
    <citation type="submission" date="2019-03" db="EMBL/GenBank/DDBJ databases">
        <title>Sequencing the genomes of 1000 actinobacteria strains.</title>
        <authorList>
            <person name="Klenk H.-P."/>
        </authorList>
    </citation>
    <scope>NUCLEOTIDE SEQUENCE [LARGE SCALE GENOMIC DNA]</scope>
    <source>
        <strain evidence="1 2">DSM 44969</strain>
    </source>
</reference>
<protein>
    <submittedName>
        <fullName evidence="1">Uncharacterized protein</fullName>
    </submittedName>
</protein>
<proteinExistence type="predicted"/>
<comment type="caution">
    <text evidence="1">The sequence shown here is derived from an EMBL/GenBank/DDBJ whole genome shotgun (WGS) entry which is preliminary data.</text>
</comment>
<dbReference type="Proteomes" id="UP000295560">
    <property type="component" value="Unassembled WGS sequence"/>
</dbReference>
<dbReference type="EMBL" id="SMFZ01000002">
    <property type="protein sequence ID" value="TCK19945.1"/>
    <property type="molecule type" value="Genomic_DNA"/>
</dbReference>
<sequence>MATWDDLLSYVRVRYEIMRQTDGELWFNLPTSGDRTQLVVVRRVHERHAGVTEKAAAVSSDEREWAQISSPIARTADVDVTKLLELASASPVGGVVATDGVAVFRHSISLRDSGLDGFEFPFRQVVHLADELEHELTGRDEH</sequence>
<name>A0A4R1HHP1_PSEEN</name>
<dbReference type="OrthoDB" id="3575438at2"/>
<gene>
    <name evidence="1" type="ORF">EV378_3889</name>
</gene>
<dbReference type="RefSeq" id="WP_132428337.1">
    <property type="nucleotide sequence ID" value="NZ_SMFZ01000002.1"/>
</dbReference>
<evidence type="ECO:0000313" key="2">
    <source>
        <dbReference type="Proteomes" id="UP000295560"/>
    </source>
</evidence>